<evidence type="ECO:0000313" key="5">
    <source>
        <dbReference type="Proteomes" id="UP000451048"/>
    </source>
</evidence>
<dbReference type="Pfam" id="PF13470">
    <property type="entry name" value="PIN_3"/>
    <property type="match status" value="1"/>
</dbReference>
<evidence type="ECO:0000313" key="2">
    <source>
        <dbReference type="EMBL" id="NAR72093.1"/>
    </source>
</evidence>
<protein>
    <submittedName>
        <fullName evidence="2">PIN domain-containing protein</fullName>
    </submittedName>
</protein>
<proteinExistence type="predicted"/>
<gene>
    <name evidence="3" type="ORF">AHTJR_03535</name>
    <name evidence="2" type="ORF">GPS52_01070</name>
</gene>
<dbReference type="Proteomes" id="UP000294395">
    <property type="component" value="Chromosome"/>
</dbReference>
<reference evidence="3 4" key="1">
    <citation type="submission" date="2019-03" db="EMBL/GenBank/DDBJ databases">
        <title>Complete genome sequence of two outbreak-associated Acinetobacter haemolyticus strains.</title>
        <authorList>
            <person name="Bai L."/>
            <person name="Zhang S.-C."/>
            <person name="Deng Y."/>
            <person name="Song C.-C."/>
            <person name="Kang G.-B."/>
            <person name="Dong Y."/>
            <person name="Wang Y."/>
            <person name="Gao F."/>
            <person name="Huang H."/>
        </authorList>
    </citation>
    <scope>NUCLEOTIDE SEQUENCE [LARGE SCALE GENOMIC DNA]</scope>
    <source>
        <strain evidence="3 4">TJR01</strain>
    </source>
</reference>
<dbReference type="EMBL" id="CP038009">
    <property type="protein sequence ID" value="QBQ15404.1"/>
    <property type="molecule type" value="Genomic_DNA"/>
</dbReference>
<evidence type="ECO:0000313" key="3">
    <source>
        <dbReference type="EMBL" id="QBQ15404.1"/>
    </source>
</evidence>
<dbReference type="STRING" id="29430.AHTJS_03555"/>
<feature type="domain" description="PIN" evidence="1">
    <location>
        <begin position="4"/>
        <end position="117"/>
    </location>
</feature>
<dbReference type="KEGG" id="ahl:AHTJS_03555"/>
<dbReference type="Gene3D" id="3.40.50.1010">
    <property type="entry name" value="5'-nuclease"/>
    <property type="match status" value="1"/>
</dbReference>
<evidence type="ECO:0000313" key="4">
    <source>
        <dbReference type="Proteomes" id="UP000294395"/>
    </source>
</evidence>
<name>A0A1L6KKI9_ACIHA</name>
<organism evidence="2 5">
    <name type="scientific">Acinetobacter haemolyticus</name>
    <dbReference type="NCBI Taxonomy" id="29430"/>
    <lineage>
        <taxon>Bacteria</taxon>
        <taxon>Pseudomonadati</taxon>
        <taxon>Pseudomonadota</taxon>
        <taxon>Gammaproteobacteria</taxon>
        <taxon>Moraxellales</taxon>
        <taxon>Moraxellaceae</taxon>
        <taxon>Acinetobacter</taxon>
    </lineage>
</organism>
<dbReference type="EMBL" id="WTTO01000002">
    <property type="protein sequence ID" value="NAR72093.1"/>
    <property type="molecule type" value="Genomic_DNA"/>
</dbReference>
<dbReference type="AlphaFoldDB" id="A0A1L6KKI9"/>
<accession>A0A1L6KKI9</accession>
<dbReference type="SUPFAM" id="SSF88723">
    <property type="entry name" value="PIN domain-like"/>
    <property type="match status" value="1"/>
</dbReference>
<dbReference type="RefSeq" id="WP_075314945.1">
    <property type="nucleotide sequence ID" value="NZ_CAXNZT010000009.1"/>
</dbReference>
<dbReference type="OrthoDB" id="9787727at2"/>
<sequence>MSERIFIDSDVILDVALARQPFVEASQQVLASCENGTFTGCISSNSVANIYYILRKLGGDEKARIFIKQLLKFLVIIPVDHVGISKALDSKFTDFEDAIQHFAALSFGCTMIVTRNIQDYKFAELNVVLPSGFVG</sequence>
<dbReference type="Proteomes" id="UP000451048">
    <property type="component" value="Unassembled WGS sequence"/>
</dbReference>
<evidence type="ECO:0000259" key="1">
    <source>
        <dbReference type="Pfam" id="PF13470"/>
    </source>
</evidence>
<dbReference type="InterPro" id="IPR002716">
    <property type="entry name" value="PIN_dom"/>
</dbReference>
<dbReference type="InterPro" id="IPR029060">
    <property type="entry name" value="PIN-like_dom_sf"/>
</dbReference>
<reference evidence="2 5" key="2">
    <citation type="submission" date="2019-12" db="EMBL/GenBank/DDBJ databases">
        <title>Acinetobacter haemolyticus comparative genomics.</title>
        <authorList>
            <person name="Castro-Jaimes S."/>
            <person name="Bello-Lopez E."/>
            <person name="Velazquez-Acosta C."/>
            <person name="Volkow-Fernandez P."/>
            <person name="Lozano-Zarain P."/>
            <person name="Castillo Ramirez S."/>
            <person name="Cevallos M.A."/>
        </authorList>
    </citation>
    <scope>NUCLEOTIDE SEQUENCE [LARGE SCALE GENOMIC DNA]</scope>
    <source>
        <strain evidence="2 5">AN10</strain>
    </source>
</reference>